<evidence type="ECO:0000313" key="2">
    <source>
        <dbReference type="EMBL" id="KAG5654185.1"/>
    </source>
</evidence>
<dbReference type="AlphaFoldDB" id="A0A9P7GRQ9"/>
<feature type="region of interest" description="Disordered" evidence="1">
    <location>
        <begin position="51"/>
        <end position="87"/>
    </location>
</feature>
<comment type="caution">
    <text evidence="2">The sequence shown here is derived from an EMBL/GenBank/DDBJ whole genome shotgun (WGS) entry which is preliminary data.</text>
</comment>
<evidence type="ECO:0000313" key="3">
    <source>
        <dbReference type="Proteomes" id="UP000717328"/>
    </source>
</evidence>
<proteinExistence type="predicted"/>
<reference evidence="2" key="2">
    <citation type="submission" date="2021-10" db="EMBL/GenBank/DDBJ databases">
        <title>Phylogenomics reveals ancestral predisposition of the termite-cultivated fungus Termitomyces towards a domesticated lifestyle.</title>
        <authorList>
            <person name="Auxier B."/>
            <person name="Grum-Grzhimaylo A."/>
            <person name="Cardenas M.E."/>
            <person name="Lodge J.D."/>
            <person name="Laessoe T."/>
            <person name="Pedersen O."/>
            <person name="Smith M.E."/>
            <person name="Kuyper T.W."/>
            <person name="Franco-Molano E.A."/>
            <person name="Baroni T.J."/>
            <person name="Aanen D.K."/>
        </authorList>
    </citation>
    <scope>NUCLEOTIDE SEQUENCE</scope>
    <source>
        <strain evidence="2">D49</strain>
    </source>
</reference>
<sequence>MGRALFSTKYAPAVAVQEPEPVTYEKWSIWNPFDPESEEFNRNAQREVFIDTEAYRRDQEAAATGAEISPSSETNDSDRSSPMAVGPDDPALLIADYTYDWFSGNPAEWTHRRGKLISQNRHWQSHFHNAFHPGSVDGEQTRPLRIGRPRSATASSGVGFLPPSSLRNSTTATEIDAEATISVSPRSPRIRRTVNITPISIPNEPSPSPTSPASPTTPTDNLYAREMQSLLTPSPPPSVTPHVYSWHRLALAVPPSPSPAAPAPTIGLMPNAGARMSLARINIATPRIRIQNAAI</sequence>
<feature type="region of interest" description="Disordered" evidence="1">
    <location>
        <begin position="196"/>
        <end position="220"/>
    </location>
</feature>
<name>A0A9P7GRQ9_9AGAR</name>
<protein>
    <submittedName>
        <fullName evidence="2">Uncharacterized protein</fullName>
    </submittedName>
</protein>
<keyword evidence="3" id="KW-1185">Reference proteome</keyword>
<dbReference type="Proteomes" id="UP000717328">
    <property type="component" value="Unassembled WGS sequence"/>
</dbReference>
<reference evidence="2" key="1">
    <citation type="submission" date="2021-02" db="EMBL/GenBank/DDBJ databases">
        <authorList>
            <person name="Nieuwenhuis M."/>
            <person name="Van De Peppel L.J.J."/>
        </authorList>
    </citation>
    <scope>NUCLEOTIDE SEQUENCE</scope>
    <source>
        <strain evidence="2">D49</strain>
    </source>
</reference>
<dbReference type="EMBL" id="JABCKI010000017">
    <property type="protein sequence ID" value="KAG5654185.1"/>
    <property type="molecule type" value="Genomic_DNA"/>
</dbReference>
<gene>
    <name evidence="2" type="ORF">H0H81_006567</name>
</gene>
<evidence type="ECO:0000256" key="1">
    <source>
        <dbReference type="SAM" id="MobiDB-lite"/>
    </source>
</evidence>
<feature type="compositionally biased region" description="Basic and acidic residues" evidence="1">
    <location>
        <begin position="51"/>
        <end position="60"/>
    </location>
</feature>
<feature type="region of interest" description="Disordered" evidence="1">
    <location>
        <begin position="151"/>
        <end position="170"/>
    </location>
</feature>
<dbReference type="OrthoDB" id="3265863at2759"/>
<organism evidence="2 3">
    <name type="scientific">Sphagnurus paluster</name>
    <dbReference type="NCBI Taxonomy" id="117069"/>
    <lineage>
        <taxon>Eukaryota</taxon>
        <taxon>Fungi</taxon>
        <taxon>Dikarya</taxon>
        <taxon>Basidiomycota</taxon>
        <taxon>Agaricomycotina</taxon>
        <taxon>Agaricomycetes</taxon>
        <taxon>Agaricomycetidae</taxon>
        <taxon>Agaricales</taxon>
        <taxon>Tricholomatineae</taxon>
        <taxon>Lyophyllaceae</taxon>
        <taxon>Sphagnurus</taxon>
    </lineage>
</organism>
<accession>A0A9P7GRQ9</accession>